<evidence type="ECO:0000256" key="2">
    <source>
        <dbReference type="SAM" id="SignalP"/>
    </source>
</evidence>
<keyword evidence="2" id="KW-0732">Signal</keyword>
<protein>
    <submittedName>
        <fullName evidence="3">Uncharacterized protein</fullName>
    </submittedName>
</protein>
<proteinExistence type="predicted"/>
<organism evidence="3 4">
    <name type="scientific">Candidatus Gallionella acididurans</name>
    <dbReference type="NCBI Taxonomy" id="1796491"/>
    <lineage>
        <taxon>Bacteria</taxon>
        <taxon>Pseudomonadati</taxon>
        <taxon>Pseudomonadota</taxon>
        <taxon>Betaproteobacteria</taxon>
        <taxon>Nitrosomonadales</taxon>
        <taxon>Gallionellaceae</taxon>
        <taxon>Gallionella</taxon>
    </lineage>
</organism>
<evidence type="ECO:0000256" key="1">
    <source>
        <dbReference type="SAM" id="MobiDB-lite"/>
    </source>
</evidence>
<feature type="region of interest" description="Disordered" evidence="1">
    <location>
        <begin position="75"/>
        <end position="130"/>
    </location>
</feature>
<accession>A0A139BWX1</accession>
<gene>
    <name evidence="3" type="ORF">AWT59_0368</name>
</gene>
<name>A0A139BWX1_9PROT</name>
<dbReference type="AlphaFoldDB" id="A0A139BWX1"/>
<dbReference type="Proteomes" id="UP000070578">
    <property type="component" value="Unassembled WGS sequence"/>
</dbReference>
<comment type="caution">
    <text evidence="3">The sequence shown here is derived from an EMBL/GenBank/DDBJ whole genome shotgun (WGS) entry which is preliminary data.</text>
</comment>
<evidence type="ECO:0000313" key="3">
    <source>
        <dbReference type="EMBL" id="KXS33487.1"/>
    </source>
</evidence>
<evidence type="ECO:0000313" key="4">
    <source>
        <dbReference type="Proteomes" id="UP000070578"/>
    </source>
</evidence>
<reference evidence="3 4" key="1">
    <citation type="submission" date="2016-02" db="EMBL/GenBank/DDBJ databases">
        <authorList>
            <person name="Wen L."/>
            <person name="He K."/>
            <person name="Yang H."/>
        </authorList>
    </citation>
    <scope>NUCLEOTIDE SEQUENCE [LARGE SCALE GENOMIC DNA]</scope>
    <source>
        <strain evidence="3">ShG14-8</strain>
    </source>
</reference>
<feature type="chain" id="PRO_5007484017" evidence="2">
    <location>
        <begin position="21"/>
        <end position="130"/>
    </location>
</feature>
<feature type="signal peptide" evidence="2">
    <location>
        <begin position="1"/>
        <end position="20"/>
    </location>
</feature>
<reference evidence="3 4" key="2">
    <citation type="submission" date="2016-03" db="EMBL/GenBank/DDBJ databases">
        <title>New uncultured bacterium of the family Gallionellaceae from acid mine drainage: description and reconstruction of genome based on metagenomic analysis of microbial community.</title>
        <authorList>
            <person name="Kadnikov V."/>
            <person name="Ivasenko D."/>
            <person name="Beletsky A."/>
            <person name="Mardanov A."/>
            <person name="Danilova E."/>
            <person name="Pimenov N."/>
            <person name="Karnachuk O."/>
            <person name="Ravin N."/>
        </authorList>
    </citation>
    <scope>NUCLEOTIDE SEQUENCE [LARGE SCALE GENOMIC DNA]</scope>
    <source>
        <strain evidence="3">ShG14-8</strain>
    </source>
</reference>
<sequence length="130" mass="13979">MRTLLAICCLSALPIIPARADELGRLFFTPAQRAQMDRDYAQIARPGHNVNTLTLNGIVQMHGGKRTAWINGVAQPVGHSDDKSPASLPVPIPGQNKSVKLKVGQRLLLSPSESPDSGKPDTPNQDKPNP</sequence>
<dbReference type="EMBL" id="LSLI01000005">
    <property type="protein sequence ID" value="KXS33487.1"/>
    <property type="molecule type" value="Genomic_DNA"/>
</dbReference>